<evidence type="ECO:0000313" key="1">
    <source>
        <dbReference type="EMBL" id="QZO01099.1"/>
    </source>
</evidence>
<reference evidence="1" key="1">
    <citation type="submission" date="2021-08" db="EMBL/GenBank/DDBJ databases">
        <authorList>
            <person name="Zhang H."/>
            <person name="Xu M."/>
            <person name="Yu Z."/>
            <person name="Yang L."/>
            <person name="Cai Y."/>
        </authorList>
    </citation>
    <scope>NUCLEOTIDE SEQUENCE</scope>
    <source>
        <strain evidence="1">CHL1</strain>
    </source>
</reference>
<protein>
    <submittedName>
        <fullName evidence="1">Uncharacterized protein</fullName>
    </submittedName>
</protein>
<name>A0A9E6UP75_9HYPH</name>
<organism evidence="1 2">
    <name type="scientific">Chenggangzhangella methanolivorans</name>
    <dbReference type="NCBI Taxonomy" id="1437009"/>
    <lineage>
        <taxon>Bacteria</taxon>
        <taxon>Pseudomonadati</taxon>
        <taxon>Pseudomonadota</taxon>
        <taxon>Alphaproteobacteria</taxon>
        <taxon>Hyphomicrobiales</taxon>
        <taxon>Methylopilaceae</taxon>
        <taxon>Chenggangzhangella</taxon>
    </lineage>
</organism>
<sequence>MTGARALSPEGVAILEALIEGADSPLLSGSVFRALENTGLIRRQGDGWLLTDDGLRSLNEARERMASDPQIRHGIG</sequence>
<dbReference type="Proteomes" id="UP000825701">
    <property type="component" value="Chromosome"/>
</dbReference>
<dbReference type="KEGG" id="cmet:K6K41_05865"/>
<keyword evidence="2" id="KW-1185">Reference proteome</keyword>
<dbReference type="EMBL" id="CP081869">
    <property type="protein sequence ID" value="QZO01099.1"/>
    <property type="molecule type" value="Genomic_DNA"/>
</dbReference>
<accession>A0A9E6UP75</accession>
<dbReference type="AlphaFoldDB" id="A0A9E6UP75"/>
<proteinExistence type="predicted"/>
<gene>
    <name evidence="1" type="ORF">K6K41_05865</name>
</gene>
<evidence type="ECO:0000313" key="2">
    <source>
        <dbReference type="Proteomes" id="UP000825701"/>
    </source>
</evidence>
<dbReference type="RefSeq" id="WP_261404326.1">
    <property type="nucleotide sequence ID" value="NZ_CP081869.1"/>
</dbReference>